<accession>A0A0R1R0X9</accession>
<comment type="caution">
    <text evidence="2">The sequence shown here is derived from an EMBL/GenBank/DDBJ whole genome shotgun (WGS) entry which is preliminary data.</text>
</comment>
<organism evidence="2 3">
    <name type="scientific">Levilactobacillus spicheri DSM 15429</name>
    <dbReference type="NCBI Taxonomy" id="1423805"/>
    <lineage>
        <taxon>Bacteria</taxon>
        <taxon>Bacillati</taxon>
        <taxon>Bacillota</taxon>
        <taxon>Bacilli</taxon>
        <taxon>Lactobacillales</taxon>
        <taxon>Lactobacillaceae</taxon>
        <taxon>Levilactobacillus</taxon>
    </lineage>
</organism>
<proteinExistence type="predicted"/>
<feature type="compositionally biased region" description="Polar residues" evidence="1">
    <location>
        <begin position="29"/>
        <end position="38"/>
    </location>
</feature>
<evidence type="ECO:0000256" key="1">
    <source>
        <dbReference type="SAM" id="MobiDB-lite"/>
    </source>
</evidence>
<dbReference type="Proteomes" id="UP000051835">
    <property type="component" value="Unassembled WGS sequence"/>
</dbReference>
<dbReference type="PATRIC" id="fig|1423805.4.peg.1827"/>
<protein>
    <submittedName>
        <fullName evidence="2">Uncharacterized protein</fullName>
    </submittedName>
</protein>
<reference evidence="2 3" key="1">
    <citation type="journal article" date="2015" name="Genome Announc.">
        <title>Expanding the biotechnology potential of lactobacilli through comparative genomics of 213 strains and associated genera.</title>
        <authorList>
            <person name="Sun Z."/>
            <person name="Harris H.M."/>
            <person name="McCann A."/>
            <person name="Guo C."/>
            <person name="Argimon S."/>
            <person name="Zhang W."/>
            <person name="Yang X."/>
            <person name="Jeffery I.B."/>
            <person name="Cooney J.C."/>
            <person name="Kagawa T.F."/>
            <person name="Liu W."/>
            <person name="Song Y."/>
            <person name="Salvetti E."/>
            <person name="Wrobel A."/>
            <person name="Rasinkangas P."/>
            <person name="Parkhill J."/>
            <person name="Rea M.C."/>
            <person name="O'Sullivan O."/>
            <person name="Ritari J."/>
            <person name="Douillard F.P."/>
            <person name="Paul Ross R."/>
            <person name="Yang R."/>
            <person name="Briner A.E."/>
            <person name="Felis G.E."/>
            <person name="de Vos W.M."/>
            <person name="Barrangou R."/>
            <person name="Klaenhammer T.R."/>
            <person name="Caufield P.W."/>
            <person name="Cui Y."/>
            <person name="Zhang H."/>
            <person name="O'Toole P.W."/>
        </authorList>
    </citation>
    <scope>NUCLEOTIDE SEQUENCE [LARGE SCALE GENOMIC DNA]</scope>
    <source>
        <strain evidence="2 3">DSM 15429</strain>
    </source>
</reference>
<sequence length="61" mass="6723">MVTAVIAGFVTLDSYRTFTQNRLTNQTHQATENVATSRAKSEKVVVRNSTPTTTPVTTSHR</sequence>
<gene>
    <name evidence="2" type="ORF">FD37_GL001785</name>
</gene>
<feature type="compositionally biased region" description="Low complexity" evidence="1">
    <location>
        <begin position="46"/>
        <end position="61"/>
    </location>
</feature>
<name>A0A0R1R0X9_9LACO</name>
<dbReference type="AlphaFoldDB" id="A0A0R1R0X9"/>
<evidence type="ECO:0000313" key="3">
    <source>
        <dbReference type="Proteomes" id="UP000051835"/>
    </source>
</evidence>
<evidence type="ECO:0000313" key="2">
    <source>
        <dbReference type="EMBL" id="KRL50662.1"/>
    </source>
</evidence>
<dbReference type="EMBL" id="AZFC01000001">
    <property type="protein sequence ID" value="KRL50662.1"/>
    <property type="molecule type" value="Genomic_DNA"/>
</dbReference>
<feature type="region of interest" description="Disordered" evidence="1">
    <location>
        <begin position="29"/>
        <end position="61"/>
    </location>
</feature>